<evidence type="ECO:0000259" key="6">
    <source>
        <dbReference type="Pfam" id="PF25975"/>
    </source>
</evidence>
<dbReference type="GO" id="GO:0015679">
    <property type="term" value="P:plasma membrane copper ion transport"/>
    <property type="evidence" value="ECO:0007669"/>
    <property type="project" value="TreeGrafter"/>
</dbReference>
<dbReference type="InterPro" id="IPR011053">
    <property type="entry name" value="Single_hybrid_motif"/>
</dbReference>
<dbReference type="PANTHER" id="PTHR30097:SF4">
    <property type="entry name" value="SLR6042 PROTEIN"/>
    <property type="match status" value="1"/>
</dbReference>
<evidence type="ECO:0000313" key="8">
    <source>
        <dbReference type="Proteomes" id="UP000535937"/>
    </source>
</evidence>
<dbReference type="GO" id="GO:0060003">
    <property type="term" value="P:copper ion export"/>
    <property type="evidence" value="ECO:0007669"/>
    <property type="project" value="TreeGrafter"/>
</dbReference>
<comment type="caution">
    <text evidence="7">The sequence shown here is derived from an EMBL/GenBank/DDBJ whole genome shotgun (WGS) entry which is preliminary data.</text>
</comment>
<feature type="domain" description="CzcB N-terminal" evidence="4">
    <location>
        <begin position="54"/>
        <end position="145"/>
    </location>
</feature>
<feature type="domain" description="CzcB-like barrel-sandwich hybrid" evidence="5">
    <location>
        <begin position="195"/>
        <end position="265"/>
    </location>
</feature>
<evidence type="ECO:0000259" key="5">
    <source>
        <dbReference type="Pfam" id="PF25973"/>
    </source>
</evidence>
<dbReference type="InterPro" id="IPR058647">
    <property type="entry name" value="BSH_CzcB-like"/>
</dbReference>
<dbReference type="EMBL" id="JACHWZ010000009">
    <property type="protein sequence ID" value="MBB3061314.1"/>
    <property type="molecule type" value="Genomic_DNA"/>
</dbReference>
<dbReference type="Pfam" id="PF25973">
    <property type="entry name" value="BSH_CzcB"/>
    <property type="match status" value="1"/>
</dbReference>
<dbReference type="Proteomes" id="UP000535937">
    <property type="component" value="Unassembled WGS sequence"/>
</dbReference>
<dbReference type="RefSeq" id="WP_183459595.1">
    <property type="nucleotide sequence ID" value="NZ_JACHWZ010000009.1"/>
</dbReference>
<evidence type="ECO:0000256" key="3">
    <source>
        <dbReference type="SAM" id="SignalP"/>
    </source>
</evidence>
<feature type="chain" id="PRO_5031143797" evidence="3">
    <location>
        <begin position="33"/>
        <end position="419"/>
    </location>
</feature>
<dbReference type="Gene3D" id="2.40.50.100">
    <property type="match status" value="1"/>
</dbReference>
<evidence type="ECO:0000256" key="2">
    <source>
        <dbReference type="SAM" id="MobiDB-lite"/>
    </source>
</evidence>
<gene>
    <name evidence="7" type="ORF">FHS09_002147</name>
</gene>
<dbReference type="PANTHER" id="PTHR30097">
    <property type="entry name" value="CATION EFFLUX SYSTEM PROTEIN CUSB"/>
    <property type="match status" value="1"/>
</dbReference>
<sequence>MNNRWQNIFAALPFIALLLCTVGLAIPGPAFASSGEGHADEHDEHKETRGPHGGRLLEDGDLKVELLIFERGVPPEFRAWISDGGELLTEAGDARLTVELTRLGGDVDRFRFAPAGGFWRAEGSVEEPHSFDVKVSLARNAERAEWSYASHEARVKISAEMAAKVGIETAVAGPGEIRKSLTLYGETALAHGSLSHVRARYPGPIKSVAVEIGDRVRKGQTLAKVESNDSLQVYPITAPIDGLVIDKRASAGEYSGERELFTIANYDQLWAELRVFPAQRAQVARGQKVILSADGQEVEAEIATLVPGVMAQSFVVARAPVDNRQLNWPPDLMLEGKVEVDRVRVPLLVEQRALQPLRDWTVVFVKVGDVYEARPLELGRSDGRVTEVLDGLKPGERYVTANSYLIKADIEKSGAAHAH</sequence>
<dbReference type="Pfam" id="PF25971">
    <property type="entry name" value="CzcB_N"/>
    <property type="match status" value="1"/>
</dbReference>
<evidence type="ECO:0000313" key="7">
    <source>
        <dbReference type="EMBL" id="MBB3061314.1"/>
    </source>
</evidence>
<dbReference type="GO" id="GO:0030288">
    <property type="term" value="C:outer membrane-bounded periplasmic space"/>
    <property type="evidence" value="ECO:0007669"/>
    <property type="project" value="TreeGrafter"/>
</dbReference>
<evidence type="ECO:0000259" key="4">
    <source>
        <dbReference type="Pfam" id="PF25971"/>
    </source>
</evidence>
<dbReference type="GO" id="GO:0046914">
    <property type="term" value="F:transition metal ion binding"/>
    <property type="evidence" value="ECO:0007669"/>
    <property type="project" value="TreeGrafter"/>
</dbReference>
<feature type="region of interest" description="Disordered" evidence="2">
    <location>
        <begin position="34"/>
        <end position="55"/>
    </location>
</feature>
<dbReference type="Pfam" id="PF25975">
    <property type="entry name" value="CzcB_C"/>
    <property type="match status" value="1"/>
</dbReference>
<proteinExistence type="predicted"/>
<organism evidence="7 8">
    <name type="scientific">Microbulbifer rhizosphaerae</name>
    <dbReference type="NCBI Taxonomy" id="1562603"/>
    <lineage>
        <taxon>Bacteria</taxon>
        <taxon>Pseudomonadati</taxon>
        <taxon>Pseudomonadota</taxon>
        <taxon>Gammaproteobacteria</taxon>
        <taxon>Cellvibrionales</taxon>
        <taxon>Microbulbiferaceae</taxon>
        <taxon>Microbulbifer</taxon>
    </lineage>
</organism>
<dbReference type="Gene3D" id="2.40.420.20">
    <property type="match status" value="1"/>
</dbReference>
<keyword evidence="3" id="KW-0732">Signal</keyword>
<feature type="compositionally biased region" description="Basic and acidic residues" evidence="2">
    <location>
        <begin position="37"/>
        <end position="55"/>
    </location>
</feature>
<dbReference type="InterPro" id="IPR058646">
    <property type="entry name" value="CzcB_N"/>
</dbReference>
<dbReference type="InterPro" id="IPR051909">
    <property type="entry name" value="MFP_Cation_Efflux"/>
</dbReference>
<reference evidence="7 8" key="1">
    <citation type="submission" date="2020-08" db="EMBL/GenBank/DDBJ databases">
        <title>Genomic Encyclopedia of Type Strains, Phase III (KMG-III): the genomes of soil and plant-associated and newly described type strains.</title>
        <authorList>
            <person name="Whitman W."/>
        </authorList>
    </citation>
    <scope>NUCLEOTIDE SEQUENCE [LARGE SCALE GENOMIC DNA]</scope>
    <source>
        <strain evidence="7 8">CECT 8799</strain>
    </source>
</reference>
<dbReference type="AlphaFoldDB" id="A0A7W4WC09"/>
<protein>
    <submittedName>
        <fullName evidence="7">Cobalt-zinc-cadmium efflux system membrane fusion protein</fullName>
    </submittedName>
</protein>
<dbReference type="InterPro" id="IPR058649">
    <property type="entry name" value="CzcB_C"/>
</dbReference>
<feature type="signal peptide" evidence="3">
    <location>
        <begin position="1"/>
        <end position="32"/>
    </location>
</feature>
<feature type="domain" description="CzcB-like C-terminal circularly permuted SH3-like" evidence="6">
    <location>
        <begin position="348"/>
        <end position="407"/>
    </location>
</feature>
<name>A0A7W4WC09_9GAMM</name>
<accession>A0A7W4WC09</accession>
<dbReference type="SUPFAM" id="SSF51230">
    <property type="entry name" value="Single hybrid motif"/>
    <property type="match status" value="1"/>
</dbReference>
<keyword evidence="1" id="KW-0813">Transport</keyword>
<keyword evidence="8" id="KW-1185">Reference proteome</keyword>
<evidence type="ECO:0000256" key="1">
    <source>
        <dbReference type="ARBA" id="ARBA00022448"/>
    </source>
</evidence>